<feature type="region of interest" description="Disordered" evidence="1">
    <location>
        <begin position="15"/>
        <end position="84"/>
    </location>
</feature>
<organism evidence="2 3">
    <name type="scientific">Apiospora saccharicola</name>
    <dbReference type="NCBI Taxonomy" id="335842"/>
    <lineage>
        <taxon>Eukaryota</taxon>
        <taxon>Fungi</taxon>
        <taxon>Dikarya</taxon>
        <taxon>Ascomycota</taxon>
        <taxon>Pezizomycotina</taxon>
        <taxon>Sordariomycetes</taxon>
        <taxon>Xylariomycetidae</taxon>
        <taxon>Amphisphaeriales</taxon>
        <taxon>Apiosporaceae</taxon>
        <taxon>Apiospora</taxon>
    </lineage>
</organism>
<comment type="caution">
    <text evidence="2">The sequence shown here is derived from an EMBL/GenBank/DDBJ whole genome shotgun (WGS) entry which is preliminary data.</text>
</comment>
<dbReference type="EMBL" id="JAQQWM010000002">
    <property type="protein sequence ID" value="KAK8078528.1"/>
    <property type="molecule type" value="Genomic_DNA"/>
</dbReference>
<accession>A0ABR1W8N8</accession>
<evidence type="ECO:0000313" key="2">
    <source>
        <dbReference type="EMBL" id="KAK8078528.1"/>
    </source>
</evidence>
<keyword evidence="3" id="KW-1185">Reference proteome</keyword>
<name>A0ABR1W8N8_9PEZI</name>
<protein>
    <submittedName>
        <fullName evidence="2">Uncharacterized protein</fullName>
    </submittedName>
</protein>
<reference evidence="2 3" key="1">
    <citation type="submission" date="2023-01" db="EMBL/GenBank/DDBJ databases">
        <title>Analysis of 21 Apiospora genomes using comparative genomics revels a genus with tremendous synthesis potential of carbohydrate active enzymes and secondary metabolites.</title>
        <authorList>
            <person name="Sorensen T."/>
        </authorList>
    </citation>
    <scope>NUCLEOTIDE SEQUENCE [LARGE SCALE GENOMIC DNA]</scope>
    <source>
        <strain evidence="2 3">CBS 83171</strain>
    </source>
</reference>
<proteinExistence type="predicted"/>
<feature type="compositionally biased region" description="Polar residues" evidence="1">
    <location>
        <begin position="27"/>
        <end position="44"/>
    </location>
</feature>
<feature type="compositionally biased region" description="Basic and acidic residues" evidence="1">
    <location>
        <begin position="75"/>
        <end position="84"/>
    </location>
</feature>
<evidence type="ECO:0000256" key="1">
    <source>
        <dbReference type="SAM" id="MobiDB-lite"/>
    </source>
</evidence>
<evidence type="ECO:0000313" key="3">
    <source>
        <dbReference type="Proteomes" id="UP001446871"/>
    </source>
</evidence>
<dbReference type="Proteomes" id="UP001446871">
    <property type="component" value="Unassembled WGS sequence"/>
</dbReference>
<sequence>MPWFDSYLQFPWRKPSNPAIKQEDNNMKQPIQSNRPSNSYQPPSSVKEKVAEGIKPQPPEFPTGMVPFSVSSTKLENEKSNLSAEERRQWEIEGLLIPLLCLH</sequence>
<gene>
    <name evidence="2" type="ORF">PG996_004698</name>
</gene>